<evidence type="ECO:0000256" key="1">
    <source>
        <dbReference type="SAM" id="Phobius"/>
    </source>
</evidence>
<accession>A0A2U2JCR1</accession>
<protein>
    <recommendedName>
        <fullName evidence="4">Group-specific protein</fullName>
    </recommendedName>
</protein>
<evidence type="ECO:0000313" key="3">
    <source>
        <dbReference type="Proteomes" id="UP000245670"/>
    </source>
</evidence>
<keyword evidence="1" id="KW-1133">Transmembrane helix</keyword>
<dbReference type="RefSeq" id="WP_109404459.1">
    <property type="nucleotide sequence ID" value="NZ_QFFG01000002.1"/>
</dbReference>
<name>A0A2U2JCR1_9FLAO</name>
<comment type="caution">
    <text evidence="2">The sequence shown here is derived from an EMBL/GenBank/DDBJ whole genome shotgun (WGS) entry which is preliminary data.</text>
</comment>
<dbReference type="EMBL" id="QFFG01000002">
    <property type="protein sequence ID" value="PWG06128.1"/>
    <property type="molecule type" value="Genomic_DNA"/>
</dbReference>
<feature type="transmembrane region" description="Helical" evidence="1">
    <location>
        <begin position="32"/>
        <end position="52"/>
    </location>
</feature>
<dbReference type="Proteomes" id="UP000245670">
    <property type="component" value="Unassembled WGS sequence"/>
</dbReference>
<proteinExistence type="predicted"/>
<sequence length="60" mass="7235">MKKWVKVGLIWGIIMFVIMTFIFPYFDKEEITTKRILLGIIIWTIAGLFFGFSMRKNFKR</sequence>
<keyword evidence="1" id="KW-0812">Transmembrane</keyword>
<evidence type="ECO:0000313" key="2">
    <source>
        <dbReference type="EMBL" id="PWG06128.1"/>
    </source>
</evidence>
<keyword evidence="1" id="KW-0472">Membrane</keyword>
<reference evidence="2 3" key="1">
    <citation type="submission" date="2018-05" db="EMBL/GenBank/DDBJ databases">
        <title>Polaribacter aquimarinus sp. nov., isolated from sediment in a sediment of sea.</title>
        <authorList>
            <person name="Lu D."/>
        </authorList>
    </citation>
    <scope>NUCLEOTIDE SEQUENCE [LARGE SCALE GENOMIC DNA]</scope>
    <source>
        <strain evidence="2 3">ZY113</strain>
    </source>
</reference>
<keyword evidence="3" id="KW-1185">Reference proteome</keyword>
<evidence type="ECO:0008006" key="4">
    <source>
        <dbReference type="Google" id="ProtNLM"/>
    </source>
</evidence>
<dbReference type="OrthoDB" id="1116391at2"/>
<gene>
    <name evidence="2" type="ORF">DIS07_06770</name>
</gene>
<feature type="transmembrane region" description="Helical" evidence="1">
    <location>
        <begin position="7"/>
        <end position="26"/>
    </location>
</feature>
<organism evidence="2 3">
    <name type="scientific">Polaribacter aquimarinus</name>
    <dbReference type="NCBI Taxonomy" id="2100726"/>
    <lineage>
        <taxon>Bacteria</taxon>
        <taxon>Pseudomonadati</taxon>
        <taxon>Bacteroidota</taxon>
        <taxon>Flavobacteriia</taxon>
        <taxon>Flavobacteriales</taxon>
        <taxon>Flavobacteriaceae</taxon>
    </lineage>
</organism>
<dbReference type="AlphaFoldDB" id="A0A2U2JCR1"/>